<evidence type="ECO:0000313" key="7">
    <source>
        <dbReference type="Proteomes" id="UP000676169"/>
    </source>
</evidence>
<dbReference type="KEGG" id="lamb:KBB96_01630"/>
<gene>
    <name evidence="6" type="ORF">KBB96_01630</name>
</gene>
<dbReference type="RefSeq" id="WP_211631745.1">
    <property type="nucleotide sequence ID" value="NZ_CP073100.1"/>
</dbReference>
<sequence length="346" mass="37585">MFAIPPSSRQTIRLGFLPLNDCAPLAVAKETGLFSRYGVDVELVRLPGWATVRDMLFFGELDAAQSIAGLAFSLTLGIGQLRRDVCVPLVLSAHGNAITLANRIPAEMVGRGEGLAGFINHYWKENRPFTMAAAHRYSSHHLLLQSWLRQHGVQPGRDVELIFLPPPLMPGHLASGHLDGYCVGEPWNSETILSGEGWCAATSAQIASGHPEKVLVASGELAGERRQDLLALTAALLHACRLCQTPNFREELIRILSLDRYTGASVASLRNSLGPVFDTGRGTIDASMFHVFHGSDINCPTPDKASWFLAGMRSADLLPDNTTGGSLTRIYRHDLYRAASELLLPA</sequence>
<proteinExistence type="predicted"/>
<keyword evidence="7" id="KW-1185">Reference proteome</keyword>
<protein>
    <submittedName>
        <fullName evidence="6">ABC transporter substrate-binding protein</fullName>
    </submittedName>
</protein>
<dbReference type="SUPFAM" id="SSF53850">
    <property type="entry name" value="Periplasmic binding protein-like II"/>
    <property type="match status" value="1"/>
</dbReference>
<organism evidence="6 7">
    <name type="scientific">Luteolibacter ambystomatis</name>
    <dbReference type="NCBI Taxonomy" id="2824561"/>
    <lineage>
        <taxon>Bacteria</taxon>
        <taxon>Pseudomonadati</taxon>
        <taxon>Verrucomicrobiota</taxon>
        <taxon>Verrucomicrobiia</taxon>
        <taxon>Verrucomicrobiales</taxon>
        <taxon>Verrucomicrobiaceae</taxon>
        <taxon>Luteolibacter</taxon>
    </lineage>
</organism>
<evidence type="ECO:0000256" key="2">
    <source>
        <dbReference type="ARBA" id="ARBA00022448"/>
    </source>
</evidence>
<evidence type="ECO:0000256" key="4">
    <source>
        <dbReference type="ARBA" id="ARBA00022519"/>
    </source>
</evidence>
<keyword evidence="3" id="KW-1003">Cell membrane</keyword>
<dbReference type="Gene3D" id="3.40.190.10">
    <property type="entry name" value="Periplasmic binding protein-like II"/>
    <property type="match status" value="2"/>
</dbReference>
<dbReference type="Pfam" id="PF13379">
    <property type="entry name" value="NMT1_2"/>
    <property type="match status" value="1"/>
</dbReference>
<reference evidence="6" key="1">
    <citation type="submission" date="2021-04" db="EMBL/GenBank/DDBJ databases">
        <title>Luteolibacter sp. 32A isolated from the skin of an Anderson's salamander (Ambystoma andersonii).</title>
        <authorList>
            <person name="Spergser J."/>
            <person name="Busse H.-J."/>
        </authorList>
    </citation>
    <scope>NUCLEOTIDE SEQUENCE</scope>
    <source>
        <strain evidence="6">32A</strain>
    </source>
</reference>
<evidence type="ECO:0000256" key="3">
    <source>
        <dbReference type="ARBA" id="ARBA00022475"/>
    </source>
</evidence>
<keyword evidence="5" id="KW-0472">Membrane</keyword>
<evidence type="ECO:0000256" key="5">
    <source>
        <dbReference type="ARBA" id="ARBA00023136"/>
    </source>
</evidence>
<accession>A0A975J071</accession>
<comment type="subcellular location">
    <subcellularLocation>
        <location evidence="1">Endomembrane system</location>
    </subcellularLocation>
</comment>
<evidence type="ECO:0000313" key="6">
    <source>
        <dbReference type="EMBL" id="QUE51606.1"/>
    </source>
</evidence>
<dbReference type="InterPro" id="IPR044527">
    <property type="entry name" value="NrtA/CpmA_ABC-bd_dom"/>
</dbReference>
<dbReference type="EMBL" id="CP073100">
    <property type="protein sequence ID" value="QUE51606.1"/>
    <property type="molecule type" value="Genomic_DNA"/>
</dbReference>
<dbReference type="GO" id="GO:0012505">
    <property type="term" value="C:endomembrane system"/>
    <property type="evidence" value="ECO:0007669"/>
    <property type="project" value="UniProtKB-SubCell"/>
</dbReference>
<evidence type="ECO:0000256" key="1">
    <source>
        <dbReference type="ARBA" id="ARBA00004308"/>
    </source>
</evidence>
<dbReference type="Proteomes" id="UP000676169">
    <property type="component" value="Chromosome"/>
</dbReference>
<name>A0A975J071_9BACT</name>
<dbReference type="PANTHER" id="PTHR30024:SF43">
    <property type="entry name" value="BLL4572 PROTEIN"/>
    <property type="match status" value="1"/>
</dbReference>
<dbReference type="AlphaFoldDB" id="A0A975J071"/>
<dbReference type="PANTHER" id="PTHR30024">
    <property type="entry name" value="ALIPHATIC SULFONATES-BINDING PROTEIN-RELATED"/>
    <property type="match status" value="1"/>
</dbReference>
<keyword evidence="2" id="KW-0813">Transport</keyword>
<keyword evidence="4" id="KW-0997">Cell inner membrane</keyword>
<dbReference type="CDD" id="cd13553">
    <property type="entry name" value="PBP2_NrtA_CpmA_like"/>
    <property type="match status" value="1"/>
</dbReference>